<evidence type="ECO:0000313" key="2">
    <source>
        <dbReference type="Proteomes" id="UP000660265"/>
    </source>
</evidence>
<accession>A0ABQ2E1M4</accession>
<dbReference type="Proteomes" id="UP000660265">
    <property type="component" value="Unassembled WGS sequence"/>
</dbReference>
<keyword evidence="2" id="KW-1185">Reference proteome</keyword>
<comment type="caution">
    <text evidence="1">The sequence shown here is derived from an EMBL/GenBank/DDBJ whole genome shotgun (WGS) entry which is preliminary data.</text>
</comment>
<evidence type="ECO:0000313" key="1">
    <source>
        <dbReference type="EMBL" id="GGJ80841.1"/>
    </source>
</evidence>
<name>A0ABQ2E1M4_9ACTN</name>
<proteinExistence type="predicted"/>
<reference evidence="2" key="1">
    <citation type="journal article" date="2019" name="Int. J. Syst. Evol. Microbiol.">
        <title>The Global Catalogue of Microorganisms (GCM) 10K type strain sequencing project: providing services to taxonomists for standard genome sequencing and annotation.</title>
        <authorList>
            <consortium name="The Broad Institute Genomics Platform"/>
            <consortium name="The Broad Institute Genome Sequencing Center for Infectious Disease"/>
            <person name="Wu L."/>
            <person name="Ma J."/>
        </authorList>
    </citation>
    <scope>NUCLEOTIDE SEQUENCE [LARGE SCALE GENOMIC DNA]</scope>
    <source>
        <strain evidence="2">CGMCC 4.7275</strain>
    </source>
</reference>
<protein>
    <submittedName>
        <fullName evidence="1">Uncharacterized protein</fullName>
    </submittedName>
</protein>
<dbReference type="EMBL" id="BMMV01000003">
    <property type="protein sequence ID" value="GGJ80841.1"/>
    <property type="molecule type" value="Genomic_DNA"/>
</dbReference>
<organism evidence="1 2">
    <name type="scientific">Streptomyces camponoticapitis</name>
    <dbReference type="NCBI Taxonomy" id="1616125"/>
    <lineage>
        <taxon>Bacteria</taxon>
        <taxon>Bacillati</taxon>
        <taxon>Actinomycetota</taxon>
        <taxon>Actinomycetes</taxon>
        <taxon>Kitasatosporales</taxon>
        <taxon>Streptomycetaceae</taxon>
        <taxon>Streptomyces</taxon>
    </lineage>
</organism>
<gene>
    <name evidence="1" type="ORF">GCM10011583_10450</name>
</gene>
<sequence>MHPLMFEPETRTPSRVPADVAELDAVVHSFGFWRLVPDSVPRLYAPVTPELLLRVEQALKRVAE</sequence>